<dbReference type="Pfam" id="PF01042">
    <property type="entry name" value="Ribonuc_L-PSP"/>
    <property type="match status" value="1"/>
</dbReference>
<dbReference type="InterPro" id="IPR006175">
    <property type="entry name" value="YjgF/YER057c/UK114"/>
</dbReference>
<comment type="caution">
    <text evidence="2">The sequence shown here is derived from an EMBL/GenBank/DDBJ whole genome shotgun (WGS) entry which is preliminary data.</text>
</comment>
<dbReference type="FunFam" id="3.30.1330.40:FF:000001">
    <property type="entry name" value="L-PSP family endoribonuclease"/>
    <property type="match status" value="1"/>
</dbReference>
<accession>A0A7X9RJL3</accession>
<comment type="similarity">
    <text evidence="1">Belongs to the RutC family.</text>
</comment>
<reference evidence="2 3" key="1">
    <citation type="submission" date="2020-04" db="EMBL/GenBank/DDBJ databases">
        <authorList>
            <person name="Hitch T.C.A."/>
            <person name="Wylensek D."/>
            <person name="Clavel T."/>
        </authorList>
    </citation>
    <scope>NUCLEOTIDE SEQUENCE [LARGE SCALE GENOMIC DNA]</scope>
    <source>
        <strain evidence="2 3">BSM-383-APC-22F</strain>
    </source>
</reference>
<sequence>MKQVVKSEKSAKALGPYSAGIAIDSFVFLSGQLGIDQNGDLVSDNVVEQTKQAFVNIKNLLESQGLTYSDIIKTTVFLSNIEDFGKVNEEYGKYFDNAYPARSCFEVACLPKNAKVEIECIAWREK</sequence>
<dbReference type="PROSITE" id="PS01094">
    <property type="entry name" value="UPF0076"/>
    <property type="match status" value="1"/>
</dbReference>
<gene>
    <name evidence="2" type="ORF">HF861_11815</name>
</gene>
<dbReference type="InterPro" id="IPR019897">
    <property type="entry name" value="RidA_CS"/>
</dbReference>
<dbReference type="Gene3D" id="3.30.1330.40">
    <property type="entry name" value="RutC-like"/>
    <property type="match status" value="1"/>
</dbReference>
<evidence type="ECO:0000313" key="3">
    <source>
        <dbReference type="Proteomes" id="UP000540014"/>
    </source>
</evidence>
<dbReference type="InterPro" id="IPR035959">
    <property type="entry name" value="RutC-like_sf"/>
</dbReference>
<protein>
    <submittedName>
        <fullName evidence="2">RidA family protein</fullName>
    </submittedName>
</protein>
<organism evidence="2 3">
    <name type="scientific">Faecalicoccus pleomorphus</name>
    <dbReference type="NCBI Taxonomy" id="1323"/>
    <lineage>
        <taxon>Bacteria</taxon>
        <taxon>Bacillati</taxon>
        <taxon>Bacillota</taxon>
        <taxon>Erysipelotrichia</taxon>
        <taxon>Erysipelotrichales</taxon>
        <taxon>Erysipelotrichaceae</taxon>
        <taxon>Faecalicoccus</taxon>
    </lineage>
</organism>
<evidence type="ECO:0000256" key="1">
    <source>
        <dbReference type="ARBA" id="ARBA00010552"/>
    </source>
</evidence>
<proteinExistence type="inferred from homology"/>
<name>A0A7X9RJL3_9FIRM</name>
<dbReference type="Proteomes" id="UP000540014">
    <property type="component" value="Unassembled WGS sequence"/>
</dbReference>
<dbReference type="PANTHER" id="PTHR11803">
    <property type="entry name" value="2-IMINOBUTANOATE/2-IMINOPROPANOATE DEAMINASE RIDA"/>
    <property type="match status" value="1"/>
</dbReference>
<dbReference type="RefSeq" id="WP_168966863.1">
    <property type="nucleotide sequence ID" value="NZ_JABAFR010000055.1"/>
</dbReference>
<dbReference type="AlphaFoldDB" id="A0A7X9RJL3"/>
<dbReference type="NCBIfam" id="TIGR00004">
    <property type="entry name" value="Rid family detoxifying hydrolase"/>
    <property type="match status" value="1"/>
</dbReference>
<dbReference type="GO" id="GO:0019239">
    <property type="term" value="F:deaminase activity"/>
    <property type="evidence" value="ECO:0007669"/>
    <property type="project" value="TreeGrafter"/>
</dbReference>
<dbReference type="EMBL" id="JABAFR010000055">
    <property type="protein sequence ID" value="NME45547.1"/>
    <property type="molecule type" value="Genomic_DNA"/>
</dbReference>
<dbReference type="SUPFAM" id="SSF55298">
    <property type="entry name" value="YjgF-like"/>
    <property type="match status" value="1"/>
</dbReference>
<dbReference type="GO" id="GO:0005829">
    <property type="term" value="C:cytosol"/>
    <property type="evidence" value="ECO:0007669"/>
    <property type="project" value="TreeGrafter"/>
</dbReference>
<dbReference type="InterPro" id="IPR006056">
    <property type="entry name" value="RidA"/>
</dbReference>
<evidence type="ECO:0000313" key="2">
    <source>
        <dbReference type="EMBL" id="NME45547.1"/>
    </source>
</evidence>
<dbReference type="CDD" id="cd00448">
    <property type="entry name" value="YjgF_YER057c_UK114_family"/>
    <property type="match status" value="1"/>
</dbReference>
<dbReference type="PANTHER" id="PTHR11803:SF39">
    <property type="entry name" value="2-IMINOBUTANOATE_2-IMINOPROPANOATE DEAMINASE"/>
    <property type="match status" value="1"/>
</dbReference>